<dbReference type="Proteomes" id="UP000295711">
    <property type="component" value="Unassembled WGS sequence"/>
</dbReference>
<dbReference type="EMBL" id="SLXA01000016">
    <property type="protein sequence ID" value="TCO82551.1"/>
    <property type="molecule type" value="Genomic_DNA"/>
</dbReference>
<protein>
    <submittedName>
        <fullName evidence="4">Purine nucleosidase</fullName>
    </submittedName>
</protein>
<evidence type="ECO:0000256" key="2">
    <source>
        <dbReference type="ARBA" id="ARBA00023295"/>
    </source>
</evidence>
<dbReference type="AlphaFoldDB" id="A0A4R2LDA5"/>
<evidence type="ECO:0000313" key="4">
    <source>
        <dbReference type="EMBL" id="TCO82551.1"/>
    </source>
</evidence>
<name>A0A4R2LDA5_9FIRM</name>
<dbReference type="InterPro" id="IPR023186">
    <property type="entry name" value="IUNH"/>
</dbReference>
<dbReference type="Gene3D" id="3.90.245.10">
    <property type="entry name" value="Ribonucleoside hydrolase-like"/>
    <property type="match status" value="1"/>
</dbReference>
<dbReference type="GO" id="GO:0005829">
    <property type="term" value="C:cytosol"/>
    <property type="evidence" value="ECO:0007669"/>
    <property type="project" value="TreeGrafter"/>
</dbReference>
<reference evidence="4 5" key="1">
    <citation type="submission" date="2019-03" db="EMBL/GenBank/DDBJ databases">
        <title>Genomic Encyclopedia of Type Strains, Phase IV (KMG-IV): sequencing the most valuable type-strain genomes for metagenomic binning, comparative biology and taxonomic classification.</title>
        <authorList>
            <person name="Goeker M."/>
        </authorList>
    </citation>
    <scope>NUCLEOTIDE SEQUENCE [LARGE SCALE GENOMIC DNA]</scope>
    <source>
        <strain evidence="4 5">DSM 28559</strain>
    </source>
</reference>
<dbReference type="PANTHER" id="PTHR12304:SF4">
    <property type="entry name" value="URIDINE NUCLEOSIDASE"/>
    <property type="match status" value="1"/>
</dbReference>
<dbReference type="PANTHER" id="PTHR12304">
    <property type="entry name" value="INOSINE-URIDINE PREFERRING NUCLEOSIDE HYDROLASE"/>
    <property type="match status" value="1"/>
</dbReference>
<sequence>MKKRVIIDCDPGIDDSLALMYALSEEALDVIGITVVCGNVPTDIGVENARKVCRLMGRTDIPVYAGASVPLKRPLVTAQDTHGMDGLGETGIPEVPESEWPYDRLINFGQDEQPGAAGHQKMANLPEGAGFILKSLSEGPLSVIAIGPLTNIAMALDYKPELFEHMERFVSMGGNFKSFGNCSPVAEFNYWVDPEAARYVFEHLKCPVEMVGLDVTRRIVLTTEMIRGLEGLDDAKADFIVKITRFYVDFHKKQEGIDGCVINDPLAVGYFLDKKLCSGIDAYTTVETEGLSVGQSIVDEKGFWKKEPNSHVLTRVDSQRFMRRFMTALFGSRGKGVLQ</sequence>
<accession>A0A4R2LDA5</accession>
<evidence type="ECO:0000259" key="3">
    <source>
        <dbReference type="Pfam" id="PF01156"/>
    </source>
</evidence>
<dbReference type="Pfam" id="PF01156">
    <property type="entry name" value="IU_nuc_hydro"/>
    <property type="match status" value="1"/>
</dbReference>
<dbReference type="RefSeq" id="WP_330570510.1">
    <property type="nucleotide sequence ID" value="NZ_JANKAQ010000016.1"/>
</dbReference>
<dbReference type="GO" id="GO:0006152">
    <property type="term" value="P:purine nucleoside catabolic process"/>
    <property type="evidence" value="ECO:0007669"/>
    <property type="project" value="TreeGrafter"/>
</dbReference>
<keyword evidence="5" id="KW-1185">Reference proteome</keyword>
<dbReference type="SUPFAM" id="SSF53590">
    <property type="entry name" value="Nucleoside hydrolase"/>
    <property type="match status" value="1"/>
</dbReference>
<dbReference type="InterPro" id="IPR036452">
    <property type="entry name" value="Ribo_hydro-like"/>
</dbReference>
<proteinExistence type="predicted"/>
<evidence type="ECO:0000256" key="1">
    <source>
        <dbReference type="ARBA" id="ARBA00022801"/>
    </source>
</evidence>
<feature type="domain" description="Inosine/uridine-preferring nucleoside hydrolase" evidence="3">
    <location>
        <begin position="5"/>
        <end position="322"/>
    </location>
</feature>
<dbReference type="InterPro" id="IPR001910">
    <property type="entry name" value="Inosine/uridine_hydrolase_dom"/>
</dbReference>
<evidence type="ECO:0000313" key="5">
    <source>
        <dbReference type="Proteomes" id="UP000295711"/>
    </source>
</evidence>
<keyword evidence="1" id="KW-0378">Hydrolase</keyword>
<keyword evidence="2" id="KW-0326">Glycosidase</keyword>
<comment type="caution">
    <text evidence="4">The sequence shown here is derived from an EMBL/GenBank/DDBJ whole genome shotgun (WGS) entry which is preliminary data.</text>
</comment>
<organism evidence="4 5">
    <name type="scientific">Frisingicoccus caecimuris</name>
    <dbReference type="NCBI Taxonomy" id="1796636"/>
    <lineage>
        <taxon>Bacteria</taxon>
        <taxon>Bacillati</taxon>
        <taxon>Bacillota</taxon>
        <taxon>Clostridia</taxon>
        <taxon>Lachnospirales</taxon>
        <taxon>Lachnospiraceae</taxon>
        <taxon>Frisingicoccus</taxon>
    </lineage>
</organism>
<dbReference type="GO" id="GO:0008477">
    <property type="term" value="F:purine nucleosidase activity"/>
    <property type="evidence" value="ECO:0007669"/>
    <property type="project" value="TreeGrafter"/>
</dbReference>
<gene>
    <name evidence="4" type="ORF">EV212_11618</name>
</gene>